<keyword evidence="6" id="KW-0175">Coiled coil</keyword>
<feature type="domain" description="K-box" evidence="9">
    <location>
        <begin position="94"/>
        <end position="184"/>
    </location>
</feature>
<dbReference type="Pfam" id="PF00319">
    <property type="entry name" value="SRF-TF"/>
    <property type="match status" value="1"/>
</dbReference>
<name>A0AAV0QNP5_9ROSI</name>
<dbReference type="PANTHER" id="PTHR48019">
    <property type="entry name" value="SERUM RESPONSE FACTOR HOMOLOG"/>
    <property type="match status" value="1"/>
</dbReference>
<dbReference type="PROSITE" id="PS50066">
    <property type="entry name" value="MADS_BOX_2"/>
    <property type="match status" value="1"/>
</dbReference>
<dbReference type="Gene3D" id="3.40.1810.10">
    <property type="entry name" value="Transcription factor, MADS-box"/>
    <property type="match status" value="1"/>
</dbReference>
<comment type="caution">
    <text evidence="10">The sequence shown here is derived from an EMBL/GenBank/DDBJ whole genome shotgun (WGS) entry which is preliminary data.</text>
</comment>
<dbReference type="GO" id="GO:0045944">
    <property type="term" value="P:positive regulation of transcription by RNA polymerase II"/>
    <property type="evidence" value="ECO:0007669"/>
    <property type="project" value="InterPro"/>
</dbReference>
<dbReference type="AlphaFoldDB" id="A0AAV0QNP5"/>
<keyword evidence="4" id="KW-0804">Transcription</keyword>
<evidence type="ECO:0000256" key="2">
    <source>
        <dbReference type="ARBA" id="ARBA00023015"/>
    </source>
</evidence>
<protein>
    <submittedName>
        <fullName evidence="10">Uncharacterized protein</fullName>
    </submittedName>
</protein>
<dbReference type="SUPFAM" id="SSF55455">
    <property type="entry name" value="SRF-like"/>
    <property type="match status" value="1"/>
</dbReference>
<keyword evidence="3" id="KW-0238">DNA-binding</keyword>
<feature type="domain" description="MADS-box" evidence="8">
    <location>
        <begin position="1"/>
        <end position="61"/>
    </location>
</feature>
<feature type="region of interest" description="Disordered" evidence="7">
    <location>
        <begin position="184"/>
        <end position="218"/>
    </location>
</feature>
<evidence type="ECO:0000259" key="9">
    <source>
        <dbReference type="PROSITE" id="PS51297"/>
    </source>
</evidence>
<evidence type="ECO:0000256" key="1">
    <source>
        <dbReference type="ARBA" id="ARBA00004123"/>
    </source>
</evidence>
<feature type="coiled-coil region" evidence="6">
    <location>
        <begin position="94"/>
        <end position="180"/>
    </location>
</feature>
<dbReference type="PROSITE" id="PS00350">
    <property type="entry name" value="MADS_BOX_1"/>
    <property type="match status" value="1"/>
</dbReference>
<evidence type="ECO:0000256" key="7">
    <source>
        <dbReference type="SAM" id="MobiDB-lite"/>
    </source>
</evidence>
<dbReference type="InterPro" id="IPR002487">
    <property type="entry name" value="TF_Kbox"/>
</dbReference>
<evidence type="ECO:0000259" key="8">
    <source>
        <dbReference type="PROSITE" id="PS50066"/>
    </source>
</evidence>
<gene>
    <name evidence="10" type="ORF">LITE_LOCUS44221</name>
</gene>
<evidence type="ECO:0000313" key="10">
    <source>
        <dbReference type="EMBL" id="CAI0547060.1"/>
    </source>
</evidence>
<reference evidence="10" key="1">
    <citation type="submission" date="2022-08" db="EMBL/GenBank/DDBJ databases">
        <authorList>
            <person name="Gutierrez-Valencia J."/>
        </authorList>
    </citation>
    <scope>NUCLEOTIDE SEQUENCE</scope>
</reference>
<dbReference type="PRINTS" id="PR00404">
    <property type="entry name" value="MADSDOMAIN"/>
</dbReference>
<comment type="subcellular location">
    <subcellularLocation>
        <location evidence="1">Nucleus</location>
    </subcellularLocation>
</comment>
<evidence type="ECO:0000313" key="11">
    <source>
        <dbReference type="Proteomes" id="UP001154282"/>
    </source>
</evidence>
<dbReference type="Pfam" id="PF01486">
    <property type="entry name" value="K-box"/>
    <property type="match status" value="1"/>
</dbReference>
<keyword evidence="5" id="KW-0539">Nucleus</keyword>
<dbReference type="InterPro" id="IPR002100">
    <property type="entry name" value="TF_MADSbox"/>
</dbReference>
<dbReference type="EMBL" id="CAMGYJ010000010">
    <property type="protein sequence ID" value="CAI0547060.1"/>
    <property type="molecule type" value="Genomic_DNA"/>
</dbReference>
<dbReference type="InterPro" id="IPR036879">
    <property type="entry name" value="TF_MADSbox_sf"/>
</dbReference>
<dbReference type="GO" id="GO:0000977">
    <property type="term" value="F:RNA polymerase II transcription regulatory region sequence-specific DNA binding"/>
    <property type="evidence" value="ECO:0007669"/>
    <property type="project" value="InterPro"/>
</dbReference>
<dbReference type="InterPro" id="IPR050142">
    <property type="entry name" value="MADS-box/MEF2_TF"/>
</dbReference>
<evidence type="ECO:0000256" key="3">
    <source>
        <dbReference type="ARBA" id="ARBA00023125"/>
    </source>
</evidence>
<accession>A0AAV0QNP5</accession>
<evidence type="ECO:0000256" key="6">
    <source>
        <dbReference type="SAM" id="Coils"/>
    </source>
</evidence>
<dbReference type="Proteomes" id="UP001154282">
    <property type="component" value="Unassembled WGS sequence"/>
</dbReference>
<dbReference type="CDD" id="cd00265">
    <property type="entry name" value="MADS_MEF2_like"/>
    <property type="match status" value="1"/>
</dbReference>
<dbReference type="PROSITE" id="PS51297">
    <property type="entry name" value="K_BOX"/>
    <property type="match status" value="1"/>
</dbReference>
<feature type="compositionally biased region" description="Basic residues" evidence="7">
    <location>
        <begin position="209"/>
        <end position="218"/>
    </location>
</feature>
<evidence type="ECO:0000256" key="4">
    <source>
        <dbReference type="ARBA" id="ARBA00023163"/>
    </source>
</evidence>
<keyword evidence="2" id="KW-0805">Transcription regulation</keyword>
<keyword evidence="11" id="KW-1185">Reference proteome</keyword>
<dbReference type="GO" id="GO:0046983">
    <property type="term" value="F:protein dimerization activity"/>
    <property type="evidence" value="ECO:0007669"/>
    <property type="project" value="InterPro"/>
</dbReference>
<sequence>MGRGKVVLKRIENRVNRQVTFSKRRNGLLKKATELSVLCDAEVALIVFSSCGKLSEFGSSGVSKTLVRYRQCNYNNNAEVLGNPSAADDTGTSLQNLCVEVAKLNEKCESLQRSHRHFHGEDIGTLGVKELLKIERKLDRALSRARQKKTQVLLQRLEDLRKMEHDLGEENKQLQIELKERQCHQSVGGGDHHHDHGGGGGGGVVGPTRKSKIAKNKHRMVHPPTAAYAAAPALVRKCDLRWLRLLLMRRKHAAAVAGGCNHRNMLGVFHLMDI</sequence>
<dbReference type="GO" id="GO:0005634">
    <property type="term" value="C:nucleus"/>
    <property type="evidence" value="ECO:0007669"/>
    <property type="project" value="UniProtKB-SubCell"/>
</dbReference>
<organism evidence="10 11">
    <name type="scientific">Linum tenue</name>
    <dbReference type="NCBI Taxonomy" id="586396"/>
    <lineage>
        <taxon>Eukaryota</taxon>
        <taxon>Viridiplantae</taxon>
        <taxon>Streptophyta</taxon>
        <taxon>Embryophyta</taxon>
        <taxon>Tracheophyta</taxon>
        <taxon>Spermatophyta</taxon>
        <taxon>Magnoliopsida</taxon>
        <taxon>eudicotyledons</taxon>
        <taxon>Gunneridae</taxon>
        <taxon>Pentapetalae</taxon>
        <taxon>rosids</taxon>
        <taxon>fabids</taxon>
        <taxon>Malpighiales</taxon>
        <taxon>Linaceae</taxon>
        <taxon>Linum</taxon>
    </lineage>
</organism>
<proteinExistence type="predicted"/>
<dbReference type="GO" id="GO:0003700">
    <property type="term" value="F:DNA-binding transcription factor activity"/>
    <property type="evidence" value="ECO:0007669"/>
    <property type="project" value="InterPro"/>
</dbReference>
<evidence type="ECO:0000256" key="5">
    <source>
        <dbReference type="ARBA" id="ARBA00023242"/>
    </source>
</evidence>
<dbReference type="SMART" id="SM00432">
    <property type="entry name" value="MADS"/>
    <property type="match status" value="1"/>
</dbReference>
<dbReference type="InterPro" id="IPR033896">
    <property type="entry name" value="MEF2-like_N"/>
</dbReference>